<sequence>MMVKKEIETIEEIRELVDTFYDKVRRDPLLGPVFEKRIGDSWDVHLAKMYRFWQTVLLQEHTYHGSPFTPHATMPIGEEHFQRWLVLFKKTLEENFRGQKAEEAQWRAEKMAEMFQLKIAYYQDNHIHPIG</sequence>
<gene>
    <name evidence="5" type="ORF">QWZ15_12865</name>
</gene>
<evidence type="ECO:0000313" key="5">
    <source>
        <dbReference type="EMBL" id="MDN3688726.1"/>
    </source>
</evidence>
<evidence type="ECO:0000256" key="3">
    <source>
        <dbReference type="ARBA" id="ARBA00022723"/>
    </source>
</evidence>
<keyword evidence="3" id="KW-0479">Metal-binding</keyword>
<keyword evidence="4" id="KW-0408">Iron</keyword>
<dbReference type="InterPro" id="IPR001486">
    <property type="entry name" value="Hemoglobin_trunc"/>
</dbReference>
<evidence type="ECO:0000256" key="4">
    <source>
        <dbReference type="ARBA" id="ARBA00023004"/>
    </source>
</evidence>
<dbReference type="CDD" id="cd08916">
    <property type="entry name" value="TrHb3_P"/>
    <property type="match status" value="1"/>
</dbReference>
<dbReference type="EMBL" id="JAUFQS010000012">
    <property type="protein sequence ID" value="MDN3688726.1"/>
    <property type="molecule type" value="Genomic_DNA"/>
</dbReference>
<dbReference type="Pfam" id="PF01152">
    <property type="entry name" value="Bac_globin"/>
    <property type="match status" value="1"/>
</dbReference>
<keyword evidence="1" id="KW-0813">Transport</keyword>
<proteinExistence type="predicted"/>
<name>A0ABT8CAM0_9BACT</name>
<dbReference type="SUPFAM" id="SSF46458">
    <property type="entry name" value="Globin-like"/>
    <property type="match status" value="1"/>
</dbReference>
<keyword evidence="6" id="KW-1185">Reference proteome</keyword>
<dbReference type="InterPro" id="IPR012292">
    <property type="entry name" value="Globin/Proto"/>
</dbReference>
<dbReference type="RefSeq" id="WP_163386468.1">
    <property type="nucleotide sequence ID" value="NZ_JAUFQS010000012.1"/>
</dbReference>
<comment type="caution">
    <text evidence="5">The sequence shown here is derived from an EMBL/GenBank/DDBJ whole genome shotgun (WGS) entry which is preliminary data.</text>
</comment>
<dbReference type="InterPro" id="IPR009050">
    <property type="entry name" value="Globin-like_sf"/>
</dbReference>
<protein>
    <submittedName>
        <fullName evidence="5">Group III truncated hemoglobin</fullName>
    </submittedName>
</protein>
<reference evidence="6" key="1">
    <citation type="journal article" date="2019" name="Int. J. Syst. Evol. Microbiol.">
        <title>The Global Catalogue of Microorganisms (GCM) 10K type strain sequencing project: providing services to taxonomists for standard genome sequencing and annotation.</title>
        <authorList>
            <consortium name="The Broad Institute Genomics Platform"/>
            <consortium name="The Broad Institute Genome Sequencing Center for Infectious Disease"/>
            <person name="Wu L."/>
            <person name="Ma J."/>
        </authorList>
    </citation>
    <scope>NUCLEOTIDE SEQUENCE [LARGE SCALE GENOMIC DNA]</scope>
    <source>
        <strain evidence="6">CECT 7706</strain>
    </source>
</reference>
<evidence type="ECO:0000256" key="2">
    <source>
        <dbReference type="ARBA" id="ARBA00022617"/>
    </source>
</evidence>
<organism evidence="5 6">
    <name type="scientific">Cyclobacterium jeungdonense</name>
    <dbReference type="NCBI Taxonomy" id="708087"/>
    <lineage>
        <taxon>Bacteria</taxon>
        <taxon>Pseudomonadati</taxon>
        <taxon>Bacteroidota</taxon>
        <taxon>Cytophagia</taxon>
        <taxon>Cytophagales</taxon>
        <taxon>Cyclobacteriaceae</taxon>
        <taxon>Cyclobacterium</taxon>
    </lineage>
</organism>
<dbReference type="Gene3D" id="1.10.490.10">
    <property type="entry name" value="Globins"/>
    <property type="match status" value="1"/>
</dbReference>
<evidence type="ECO:0000256" key="1">
    <source>
        <dbReference type="ARBA" id="ARBA00022448"/>
    </source>
</evidence>
<accession>A0ABT8CAM0</accession>
<evidence type="ECO:0000313" key="6">
    <source>
        <dbReference type="Proteomes" id="UP001236663"/>
    </source>
</evidence>
<keyword evidence="2" id="KW-0349">Heme</keyword>
<dbReference type="Proteomes" id="UP001236663">
    <property type="component" value="Unassembled WGS sequence"/>
</dbReference>